<comment type="caution">
    <text evidence="6">The sequence shown here is derived from an EMBL/GenBank/DDBJ whole genome shotgun (WGS) entry which is preliminary data.</text>
</comment>
<accession>A0AAV4JKZ6</accession>
<dbReference type="Proteomes" id="UP000762676">
    <property type="component" value="Unassembled WGS sequence"/>
</dbReference>
<feature type="region of interest" description="Disordered" evidence="3">
    <location>
        <begin position="445"/>
        <end position="493"/>
    </location>
</feature>
<dbReference type="Pfam" id="PF00089">
    <property type="entry name" value="Trypsin"/>
    <property type="match status" value="1"/>
</dbReference>
<proteinExistence type="inferred from homology"/>
<feature type="domain" description="Peptidase S1" evidence="5">
    <location>
        <begin position="263"/>
        <end position="444"/>
    </location>
</feature>
<feature type="compositionally biased region" description="Acidic residues" evidence="3">
    <location>
        <begin position="456"/>
        <end position="481"/>
    </location>
</feature>
<dbReference type="PROSITE" id="PS00134">
    <property type="entry name" value="TRYPSIN_HIS"/>
    <property type="match status" value="1"/>
</dbReference>
<dbReference type="AlphaFoldDB" id="A0AAV4JKZ6"/>
<name>A0AAV4JKZ6_9GAST</name>
<reference evidence="6 7" key="1">
    <citation type="journal article" date="2021" name="Elife">
        <title>Chloroplast acquisition without the gene transfer in kleptoplastic sea slugs, Plakobranchus ocellatus.</title>
        <authorList>
            <person name="Maeda T."/>
            <person name="Takahashi S."/>
            <person name="Yoshida T."/>
            <person name="Shimamura S."/>
            <person name="Takaki Y."/>
            <person name="Nagai Y."/>
            <person name="Toyoda A."/>
            <person name="Suzuki Y."/>
            <person name="Arimoto A."/>
            <person name="Ishii H."/>
            <person name="Satoh N."/>
            <person name="Nishiyama T."/>
            <person name="Hasebe M."/>
            <person name="Maruyama T."/>
            <person name="Minagawa J."/>
            <person name="Obokata J."/>
            <person name="Shigenobu S."/>
        </authorList>
    </citation>
    <scope>NUCLEOTIDE SEQUENCE [LARGE SCALE GENOMIC DNA]</scope>
</reference>
<keyword evidence="6" id="KW-0645">Protease</keyword>
<evidence type="ECO:0000256" key="2">
    <source>
        <dbReference type="ARBA" id="ARBA00022729"/>
    </source>
</evidence>
<sequence>MTSSSASVAHLGRPSWPQLRVWSCVLLYWLCPDLACSDCRQLIPPPVPSPSSQDHRDGIRPIFVVKSDHNTFLYILKNDSLLIRRGYFHKPNELSKSLSSHSSAKEKLDKIVKGKELEGSLYKFSLSNNTIPLSKVTFSLRGLQRQSKAALLDNMQKIHKFQYSKLWDFCNAIIFNTLWKSLCSHVRFSRWLESNRSRRRLISNQVLNISANVSQKLRLFRPSVRLIQKRRHYRGKTRSLRPREEFVYGHDDRRKISPLLMRTFPYSNVVRLSTGCTGTLLTPLHVLTAAHCVHNGYGFRENLEMMRVEVPYPMGVRVFYIEKISIPSRWRHPRRVKEHQEAWDYAVVTLIYGVHGRSRFYSLAVSTPGMIENDLIFLAFMKEHNGQNHLWISKCPGPSNKPLVDRSLIFTHCDSAVGNSGAAILAKHGSNSRKIIGVLSSTIQDDNVRNNHGNDDEVDGDDEEDDEEEEDDYDDDNDDDDVIRRNTRRMAKG</sequence>
<evidence type="ECO:0000313" key="7">
    <source>
        <dbReference type="Proteomes" id="UP000762676"/>
    </source>
</evidence>
<keyword evidence="2 4" id="KW-0732">Signal</keyword>
<dbReference type="InterPro" id="IPR043504">
    <property type="entry name" value="Peptidase_S1_PA_chymotrypsin"/>
</dbReference>
<keyword evidence="6" id="KW-0378">Hydrolase</keyword>
<dbReference type="InterPro" id="IPR001254">
    <property type="entry name" value="Trypsin_dom"/>
</dbReference>
<dbReference type="SUPFAM" id="SSF50494">
    <property type="entry name" value="Trypsin-like serine proteases"/>
    <property type="match status" value="1"/>
</dbReference>
<keyword evidence="7" id="KW-1185">Reference proteome</keyword>
<dbReference type="PANTHER" id="PTHR15462:SF8">
    <property type="entry name" value="SERINE PROTEASE"/>
    <property type="match status" value="1"/>
</dbReference>
<feature type="compositionally biased region" description="Basic and acidic residues" evidence="3">
    <location>
        <begin position="446"/>
        <end position="455"/>
    </location>
</feature>
<dbReference type="EMBL" id="BMAT01006931">
    <property type="protein sequence ID" value="GFS22400.1"/>
    <property type="molecule type" value="Genomic_DNA"/>
</dbReference>
<evidence type="ECO:0000259" key="5">
    <source>
        <dbReference type="Pfam" id="PF00089"/>
    </source>
</evidence>
<dbReference type="InterPro" id="IPR050966">
    <property type="entry name" value="Glutamyl_endopeptidase"/>
</dbReference>
<dbReference type="InterPro" id="IPR018114">
    <property type="entry name" value="TRYPSIN_HIS"/>
</dbReference>
<organism evidence="6 7">
    <name type="scientific">Elysia marginata</name>
    <dbReference type="NCBI Taxonomy" id="1093978"/>
    <lineage>
        <taxon>Eukaryota</taxon>
        <taxon>Metazoa</taxon>
        <taxon>Spiralia</taxon>
        <taxon>Lophotrochozoa</taxon>
        <taxon>Mollusca</taxon>
        <taxon>Gastropoda</taxon>
        <taxon>Heterobranchia</taxon>
        <taxon>Euthyneura</taxon>
        <taxon>Panpulmonata</taxon>
        <taxon>Sacoglossa</taxon>
        <taxon>Placobranchoidea</taxon>
        <taxon>Plakobranchidae</taxon>
        <taxon>Elysia</taxon>
    </lineage>
</organism>
<dbReference type="Gene3D" id="2.40.10.10">
    <property type="entry name" value="Trypsin-like serine proteases"/>
    <property type="match status" value="2"/>
</dbReference>
<evidence type="ECO:0000256" key="3">
    <source>
        <dbReference type="SAM" id="MobiDB-lite"/>
    </source>
</evidence>
<dbReference type="InterPro" id="IPR009003">
    <property type="entry name" value="Peptidase_S1_PA"/>
</dbReference>
<protein>
    <submittedName>
        <fullName evidence="6">Serine protease</fullName>
    </submittedName>
</protein>
<evidence type="ECO:0000256" key="4">
    <source>
        <dbReference type="SAM" id="SignalP"/>
    </source>
</evidence>
<dbReference type="GO" id="GO:0006508">
    <property type="term" value="P:proteolysis"/>
    <property type="evidence" value="ECO:0007669"/>
    <property type="project" value="UniProtKB-KW"/>
</dbReference>
<comment type="similarity">
    <text evidence="1">Belongs to the peptidase S1 family.</text>
</comment>
<feature type="signal peptide" evidence="4">
    <location>
        <begin position="1"/>
        <end position="37"/>
    </location>
</feature>
<evidence type="ECO:0000313" key="6">
    <source>
        <dbReference type="EMBL" id="GFS22400.1"/>
    </source>
</evidence>
<feature type="chain" id="PRO_5043562489" evidence="4">
    <location>
        <begin position="38"/>
        <end position="493"/>
    </location>
</feature>
<gene>
    <name evidence="6" type="ORF">ElyMa_003362800</name>
</gene>
<dbReference type="PANTHER" id="PTHR15462">
    <property type="entry name" value="SERINE PROTEASE"/>
    <property type="match status" value="1"/>
</dbReference>
<evidence type="ECO:0000256" key="1">
    <source>
        <dbReference type="ARBA" id="ARBA00007664"/>
    </source>
</evidence>
<dbReference type="GO" id="GO:0004252">
    <property type="term" value="F:serine-type endopeptidase activity"/>
    <property type="evidence" value="ECO:0007669"/>
    <property type="project" value="InterPro"/>
</dbReference>